<dbReference type="GO" id="GO:0005737">
    <property type="term" value="C:cytoplasm"/>
    <property type="evidence" value="ECO:0007669"/>
    <property type="project" value="TreeGrafter"/>
</dbReference>
<dbReference type="GO" id="GO:0010506">
    <property type="term" value="P:regulation of autophagy"/>
    <property type="evidence" value="ECO:0007669"/>
    <property type="project" value="TreeGrafter"/>
</dbReference>
<gene>
    <name evidence="1" type="ORF">FGIG_01465</name>
</gene>
<dbReference type="GO" id="GO:0009267">
    <property type="term" value="P:cellular response to starvation"/>
    <property type="evidence" value="ECO:0007669"/>
    <property type="project" value="TreeGrafter"/>
</dbReference>
<dbReference type="GO" id="GO:0030674">
    <property type="term" value="F:protein-macromolecule adaptor activity"/>
    <property type="evidence" value="ECO:0007669"/>
    <property type="project" value="TreeGrafter"/>
</dbReference>
<dbReference type="GO" id="GO:0038202">
    <property type="term" value="P:TORC1 signaling"/>
    <property type="evidence" value="ECO:0007669"/>
    <property type="project" value="TreeGrafter"/>
</dbReference>
<dbReference type="STRING" id="46835.A0A504Y8L0"/>
<dbReference type="PANTHER" id="PTHR12848">
    <property type="entry name" value="REGULATORY-ASSOCIATED PROTEIN OF MTOR"/>
    <property type="match status" value="1"/>
</dbReference>
<dbReference type="AlphaFoldDB" id="A0A504Y8L0"/>
<dbReference type="EMBL" id="SUNJ01013216">
    <property type="protein sequence ID" value="TPP57434.1"/>
    <property type="molecule type" value="Genomic_DNA"/>
</dbReference>
<dbReference type="PRINTS" id="PR01547">
    <property type="entry name" value="YEAST176DUF"/>
</dbReference>
<evidence type="ECO:0000313" key="1">
    <source>
        <dbReference type="EMBL" id="TPP57434.1"/>
    </source>
</evidence>
<accession>A0A504Y8L0</accession>
<dbReference type="GO" id="GO:0071230">
    <property type="term" value="P:cellular response to amino acid stimulus"/>
    <property type="evidence" value="ECO:0007669"/>
    <property type="project" value="TreeGrafter"/>
</dbReference>
<comment type="caution">
    <text evidence="1">The sequence shown here is derived from an EMBL/GenBank/DDBJ whole genome shotgun (WGS) entry which is preliminary data.</text>
</comment>
<dbReference type="OrthoDB" id="10262360at2759"/>
<reference evidence="1 2" key="1">
    <citation type="submission" date="2019-04" db="EMBL/GenBank/DDBJ databases">
        <title>Annotation for the trematode Fasciola gigantica.</title>
        <authorList>
            <person name="Choi Y.-J."/>
        </authorList>
    </citation>
    <scope>NUCLEOTIDE SEQUENCE [LARGE SCALE GENOMIC DNA]</scope>
    <source>
        <strain evidence="1">Uganda_cow_1</strain>
    </source>
</reference>
<dbReference type="GO" id="GO:0031931">
    <property type="term" value="C:TORC1 complex"/>
    <property type="evidence" value="ECO:0007669"/>
    <property type="project" value="InterPro"/>
</dbReference>
<sequence length="318" mass="34402">MTAPLVTMENTIMLAACREDEDLPQNPELPADLFTACLTTPIRMALRWHWLRHQEQFPGYLDEALLDRIPGSHSNRMSLLGEVNWIFTAVTDTIAWCSFPIDIFQKLFRQDLLVASLFRNFLLAERIMKTYGCTPVSAPALLPTFRHPMWSAWDHALDRVVHYLPRMLKVIEGSPHSERALPIIAPGNGLYTLNPQSHLSSAAITTTTINPVAGTEATTTVAAADSSTTAVAVAAAAAAAVWPVLSNRAGPQPSVAPNAVVVNGRLVQQPAAVRPGPDSTVGPVGVAAVCPVTQPATNRTRAPCPQAHAKVFSLDHFI</sequence>
<dbReference type="InterPro" id="IPR004083">
    <property type="entry name" value="Raptor"/>
</dbReference>
<dbReference type="PANTHER" id="PTHR12848:SF16">
    <property type="entry name" value="REGULATORY-ASSOCIATED PROTEIN OF MTOR"/>
    <property type="match status" value="1"/>
</dbReference>
<keyword evidence="2" id="KW-1185">Reference proteome</keyword>
<dbReference type="Proteomes" id="UP000316759">
    <property type="component" value="Unassembled WGS sequence"/>
</dbReference>
<evidence type="ECO:0000313" key="2">
    <source>
        <dbReference type="Proteomes" id="UP000316759"/>
    </source>
</evidence>
<organism evidence="1 2">
    <name type="scientific">Fasciola gigantica</name>
    <name type="common">Giant liver fluke</name>
    <dbReference type="NCBI Taxonomy" id="46835"/>
    <lineage>
        <taxon>Eukaryota</taxon>
        <taxon>Metazoa</taxon>
        <taxon>Spiralia</taxon>
        <taxon>Lophotrochozoa</taxon>
        <taxon>Platyhelminthes</taxon>
        <taxon>Trematoda</taxon>
        <taxon>Digenea</taxon>
        <taxon>Plagiorchiida</taxon>
        <taxon>Echinostomata</taxon>
        <taxon>Echinostomatoidea</taxon>
        <taxon>Fasciolidae</taxon>
        <taxon>Fasciola</taxon>
    </lineage>
</organism>
<dbReference type="GO" id="GO:0030307">
    <property type="term" value="P:positive regulation of cell growth"/>
    <property type="evidence" value="ECO:0007669"/>
    <property type="project" value="TreeGrafter"/>
</dbReference>
<protein>
    <submittedName>
        <fullName evidence="1">WD repeat-containing protein mip1</fullName>
    </submittedName>
</protein>
<proteinExistence type="predicted"/>
<name>A0A504Y8L0_FASGI</name>